<keyword evidence="3 6" id="KW-0812">Transmembrane</keyword>
<sequence length="796" mass="88933">MLLNYLKIAYRNLVRNKVYSLLTLLGLASGMICAILLGLYIYDELTFDQYHANAANIYRLNLHIKWEDNEMNMGIVSAPMGPALRQEYPEVSNVLRVKPGHEVLFRAGEQALYVKNVLYADSTLFSFFDYSFIDGQPQTSLLQPNSVVLTQKLALLLFGKTEGLRGKVIRVKDEQSITVAGVIRDVPTNHHLKFDAILPYSNTQLNGINLTKWDNFGSVTYVLLHPNSDVRRLNSKMPEFYKKYIARAIGDDSGKGVTFDITFQPLTAMHLYSNHLMGEENGSNMAFVYTFSVIGLFILLIAIINYVNLSTARSTSRAREIGVRKAIGSLRSQLVGQFLAESMLLSLLALVLSLVLVPALLPFFNYVTAKTLTINLWNVQILGLLLGFSLLIGLVSGLYPAFVLSRFNPVAVLKGAFTSSGKGILLRKSLVVLQFTVSIIMIVGTFVVYRQLQYMRHTELGFNQEQVLILSLKAPSAQRSVKVLKDKLLQNPIIKGASLTDGLVGGEVHNKTTFSFYAGGKEQPISTEYFSVDHNFLDVLQIDLKEGRNFSPNLASDSTGAVLVNEAMLKRLGWKNRMTGLVEFDTKRIPIAGVIRDFHLRSLRNKIEPLVLVLREDRGDRFMIRVAPQNVPDALAYVKKTYEQINPNQPFEYAFLDQTFAEQYRADERKGNLFLGFSGMAIFIACLGLFGLATFTAEQRTKEIGVRKVLGASVTSIVALLSKDFLKLVLIAVIIASPIAWYVMNRWLADFAYKINMAWWMFALAGVLAVSIALVTVSFQSIKAALMNPVKSLRSE</sequence>
<dbReference type="RefSeq" id="WP_191037222.1">
    <property type="nucleotide sequence ID" value="NZ_JACXAA010000001.1"/>
</dbReference>
<feature type="transmembrane region" description="Helical" evidence="6">
    <location>
        <begin position="757"/>
        <end position="779"/>
    </location>
</feature>
<evidence type="ECO:0000256" key="6">
    <source>
        <dbReference type="SAM" id="Phobius"/>
    </source>
</evidence>
<evidence type="ECO:0000313" key="10">
    <source>
        <dbReference type="Proteomes" id="UP000653797"/>
    </source>
</evidence>
<dbReference type="InterPro" id="IPR050250">
    <property type="entry name" value="Macrolide_Exporter_MacB"/>
</dbReference>
<proteinExistence type="predicted"/>
<name>A0A927AXE1_9BACT</name>
<comment type="subcellular location">
    <subcellularLocation>
        <location evidence="1">Cell membrane</location>
        <topology evidence="1">Multi-pass membrane protein</topology>
    </subcellularLocation>
</comment>
<dbReference type="PANTHER" id="PTHR30572:SF18">
    <property type="entry name" value="ABC-TYPE MACROLIDE FAMILY EXPORT SYSTEM PERMEASE COMPONENT 2"/>
    <property type="match status" value="1"/>
</dbReference>
<dbReference type="GO" id="GO:0022857">
    <property type="term" value="F:transmembrane transporter activity"/>
    <property type="evidence" value="ECO:0007669"/>
    <property type="project" value="TreeGrafter"/>
</dbReference>
<evidence type="ECO:0000313" key="9">
    <source>
        <dbReference type="EMBL" id="MBD2751581.1"/>
    </source>
</evidence>
<reference evidence="9" key="1">
    <citation type="submission" date="2020-09" db="EMBL/GenBank/DDBJ databases">
        <authorList>
            <person name="Kim M.K."/>
        </authorList>
    </citation>
    <scope>NUCLEOTIDE SEQUENCE</scope>
    <source>
        <strain evidence="9">BT704</strain>
    </source>
</reference>
<gene>
    <name evidence="9" type="ORF">IC230_01660</name>
</gene>
<evidence type="ECO:0000256" key="5">
    <source>
        <dbReference type="ARBA" id="ARBA00023136"/>
    </source>
</evidence>
<dbReference type="Pfam" id="PF12704">
    <property type="entry name" value="MacB_PCD"/>
    <property type="match status" value="1"/>
</dbReference>
<feature type="transmembrane region" description="Helical" evidence="6">
    <location>
        <begin position="673"/>
        <end position="692"/>
    </location>
</feature>
<dbReference type="PANTHER" id="PTHR30572">
    <property type="entry name" value="MEMBRANE COMPONENT OF TRANSPORTER-RELATED"/>
    <property type="match status" value="1"/>
</dbReference>
<dbReference type="AlphaFoldDB" id="A0A927AXE1"/>
<keyword evidence="10" id="KW-1185">Reference proteome</keyword>
<dbReference type="Pfam" id="PF02687">
    <property type="entry name" value="FtsX"/>
    <property type="match status" value="2"/>
</dbReference>
<evidence type="ECO:0000256" key="4">
    <source>
        <dbReference type="ARBA" id="ARBA00022989"/>
    </source>
</evidence>
<keyword evidence="5 6" id="KW-0472">Membrane</keyword>
<keyword evidence="4 6" id="KW-1133">Transmembrane helix</keyword>
<keyword evidence="2" id="KW-1003">Cell membrane</keyword>
<evidence type="ECO:0000259" key="8">
    <source>
        <dbReference type="Pfam" id="PF12704"/>
    </source>
</evidence>
<feature type="transmembrane region" description="Helical" evidence="6">
    <location>
        <begin position="286"/>
        <end position="307"/>
    </location>
</feature>
<protein>
    <submittedName>
        <fullName evidence="9">ABC transporter permease</fullName>
    </submittedName>
</protein>
<dbReference type="EMBL" id="JACXAA010000001">
    <property type="protein sequence ID" value="MBD2751581.1"/>
    <property type="molecule type" value="Genomic_DNA"/>
</dbReference>
<evidence type="ECO:0000256" key="2">
    <source>
        <dbReference type="ARBA" id="ARBA00022475"/>
    </source>
</evidence>
<organism evidence="9 10">
    <name type="scientific">Spirosoma validum</name>
    <dbReference type="NCBI Taxonomy" id="2771355"/>
    <lineage>
        <taxon>Bacteria</taxon>
        <taxon>Pseudomonadati</taxon>
        <taxon>Bacteroidota</taxon>
        <taxon>Cytophagia</taxon>
        <taxon>Cytophagales</taxon>
        <taxon>Cytophagaceae</taxon>
        <taxon>Spirosoma</taxon>
    </lineage>
</organism>
<dbReference type="GO" id="GO:0005886">
    <property type="term" value="C:plasma membrane"/>
    <property type="evidence" value="ECO:0007669"/>
    <property type="project" value="UniProtKB-SubCell"/>
</dbReference>
<accession>A0A927AXE1</accession>
<feature type="transmembrane region" description="Helical" evidence="6">
    <location>
        <begin position="728"/>
        <end position="745"/>
    </location>
</feature>
<comment type="caution">
    <text evidence="9">The sequence shown here is derived from an EMBL/GenBank/DDBJ whole genome shotgun (WGS) entry which is preliminary data.</text>
</comment>
<feature type="transmembrane region" description="Helical" evidence="6">
    <location>
        <begin position="343"/>
        <end position="364"/>
    </location>
</feature>
<dbReference type="InterPro" id="IPR025857">
    <property type="entry name" value="MacB_PCD"/>
</dbReference>
<feature type="domain" description="ABC3 transporter permease C-terminal" evidence="7">
    <location>
        <begin position="677"/>
        <end position="789"/>
    </location>
</feature>
<evidence type="ECO:0000256" key="1">
    <source>
        <dbReference type="ARBA" id="ARBA00004651"/>
    </source>
</evidence>
<feature type="transmembrane region" description="Helical" evidence="6">
    <location>
        <begin position="376"/>
        <end position="399"/>
    </location>
</feature>
<feature type="domain" description="ABC3 transporter permease C-terminal" evidence="7">
    <location>
        <begin position="293"/>
        <end position="409"/>
    </location>
</feature>
<feature type="domain" description="MacB-like periplasmic core" evidence="8">
    <location>
        <begin position="20"/>
        <end position="236"/>
    </location>
</feature>
<evidence type="ECO:0000256" key="3">
    <source>
        <dbReference type="ARBA" id="ARBA00022692"/>
    </source>
</evidence>
<feature type="transmembrane region" description="Helical" evidence="6">
    <location>
        <begin position="20"/>
        <end position="42"/>
    </location>
</feature>
<dbReference type="InterPro" id="IPR003838">
    <property type="entry name" value="ABC3_permease_C"/>
</dbReference>
<dbReference type="Proteomes" id="UP000653797">
    <property type="component" value="Unassembled WGS sequence"/>
</dbReference>
<evidence type="ECO:0000259" key="7">
    <source>
        <dbReference type="Pfam" id="PF02687"/>
    </source>
</evidence>
<feature type="transmembrane region" description="Helical" evidence="6">
    <location>
        <begin position="430"/>
        <end position="449"/>
    </location>
</feature>